<name>A0A939JS07_9ACTN</name>
<sequence length="97" mass="9813">MITTVPPIEIRLVRVTVQQFAEPAGVGEGAGDLENGTVVACGPSPFPGHGQQPGEPRQAAGPGHRQLLPVRFEYGGPAGVGPVRPAQPSAASTGRPG</sequence>
<dbReference type="EMBL" id="JAFMOF010000006">
    <property type="protein sequence ID" value="MBO0657148.1"/>
    <property type="molecule type" value="Genomic_DNA"/>
</dbReference>
<evidence type="ECO:0000313" key="2">
    <source>
        <dbReference type="EMBL" id="MBO0657148.1"/>
    </source>
</evidence>
<feature type="region of interest" description="Disordered" evidence="1">
    <location>
        <begin position="42"/>
        <end position="97"/>
    </location>
</feature>
<protein>
    <submittedName>
        <fullName evidence="2">Uncharacterized protein</fullName>
    </submittedName>
</protein>
<keyword evidence="3" id="KW-1185">Reference proteome</keyword>
<proteinExistence type="predicted"/>
<gene>
    <name evidence="2" type="ORF">J1792_31840</name>
</gene>
<evidence type="ECO:0000313" key="3">
    <source>
        <dbReference type="Proteomes" id="UP000664781"/>
    </source>
</evidence>
<accession>A0A939JS07</accession>
<dbReference type="AlphaFoldDB" id="A0A939JS07"/>
<dbReference type="RefSeq" id="WP_143587684.1">
    <property type="nucleotide sequence ID" value="NZ_JAFMOF010000006.1"/>
</dbReference>
<dbReference type="Proteomes" id="UP000664781">
    <property type="component" value="Unassembled WGS sequence"/>
</dbReference>
<comment type="caution">
    <text evidence="2">The sequence shown here is derived from an EMBL/GenBank/DDBJ whole genome shotgun (WGS) entry which is preliminary data.</text>
</comment>
<organism evidence="2 3">
    <name type="scientific">Streptomyces triculaminicus</name>
    <dbReference type="NCBI Taxonomy" id="2816232"/>
    <lineage>
        <taxon>Bacteria</taxon>
        <taxon>Bacillati</taxon>
        <taxon>Actinomycetota</taxon>
        <taxon>Actinomycetes</taxon>
        <taxon>Kitasatosporales</taxon>
        <taxon>Streptomycetaceae</taxon>
        <taxon>Streptomyces</taxon>
    </lineage>
</organism>
<evidence type="ECO:0000256" key="1">
    <source>
        <dbReference type="SAM" id="MobiDB-lite"/>
    </source>
</evidence>
<reference evidence="2" key="1">
    <citation type="submission" date="2021-03" db="EMBL/GenBank/DDBJ databases">
        <title>Streptomyces strains.</title>
        <authorList>
            <person name="Lund M.B."/>
            <person name="Toerring T."/>
        </authorList>
    </citation>
    <scope>NUCLEOTIDE SEQUENCE</scope>
    <source>
        <strain evidence="2">JCM 4242</strain>
    </source>
</reference>